<keyword evidence="4" id="KW-0808">Transferase</keyword>
<dbReference type="Pfam" id="PF07730">
    <property type="entry name" value="HisKA_3"/>
    <property type="match status" value="1"/>
</dbReference>
<dbReference type="InterPro" id="IPR011712">
    <property type="entry name" value="Sig_transdc_His_kin_sub3_dim/P"/>
</dbReference>
<feature type="transmembrane region" description="Helical" evidence="9">
    <location>
        <begin position="51"/>
        <end position="67"/>
    </location>
</feature>
<dbReference type="InterPro" id="IPR003594">
    <property type="entry name" value="HATPase_dom"/>
</dbReference>
<dbReference type="PANTHER" id="PTHR24421">
    <property type="entry name" value="NITRATE/NITRITE SENSOR PROTEIN NARX-RELATED"/>
    <property type="match status" value="1"/>
</dbReference>
<protein>
    <recommendedName>
        <fullName evidence="2">histidine kinase</fullName>
        <ecNumber evidence="2">2.7.13.3</ecNumber>
    </recommendedName>
</protein>
<keyword evidence="7" id="KW-0067">ATP-binding</keyword>
<name>A0A1I5IJ65_9ACTN</name>
<dbReference type="EMBL" id="FOWE01000015">
    <property type="protein sequence ID" value="SFO60389.1"/>
    <property type="molecule type" value="Genomic_DNA"/>
</dbReference>
<evidence type="ECO:0000256" key="5">
    <source>
        <dbReference type="ARBA" id="ARBA00022741"/>
    </source>
</evidence>
<keyword evidence="6 13" id="KW-0418">Kinase</keyword>
<keyword evidence="9" id="KW-0812">Transmembrane</keyword>
<dbReference type="EC" id="2.7.13.3" evidence="2"/>
<dbReference type="Gene3D" id="3.30.565.10">
    <property type="entry name" value="Histidine kinase-like ATPase, C-terminal domain"/>
    <property type="match status" value="1"/>
</dbReference>
<gene>
    <name evidence="13" type="ORF">SAMN05660359_04637</name>
</gene>
<feature type="transmembrane region" description="Helical" evidence="9">
    <location>
        <begin position="21"/>
        <end position="39"/>
    </location>
</feature>
<dbReference type="Gene3D" id="1.20.5.1930">
    <property type="match status" value="1"/>
</dbReference>
<dbReference type="PANTHER" id="PTHR24421:SF10">
    <property type="entry name" value="NITRATE_NITRITE SENSOR PROTEIN NARQ"/>
    <property type="match status" value="1"/>
</dbReference>
<dbReference type="RefSeq" id="WP_075015869.1">
    <property type="nucleotide sequence ID" value="NZ_FOWE01000015.1"/>
</dbReference>
<evidence type="ECO:0000256" key="8">
    <source>
        <dbReference type="ARBA" id="ARBA00023012"/>
    </source>
</evidence>
<dbReference type="InterPro" id="IPR036890">
    <property type="entry name" value="HATPase_C_sf"/>
</dbReference>
<keyword evidence="14" id="KW-1185">Reference proteome</keyword>
<feature type="transmembrane region" description="Helical" evidence="9">
    <location>
        <begin position="72"/>
        <end position="88"/>
    </location>
</feature>
<dbReference type="GO" id="GO:0005524">
    <property type="term" value="F:ATP binding"/>
    <property type="evidence" value="ECO:0007669"/>
    <property type="project" value="UniProtKB-KW"/>
</dbReference>
<dbReference type="AlphaFoldDB" id="A0A1I5IJ65"/>
<evidence type="ECO:0000313" key="14">
    <source>
        <dbReference type="Proteomes" id="UP000183642"/>
    </source>
</evidence>
<dbReference type="SUPFAM" id="SSF55874">
    <property type="entry name" value="ATPase domain of HSP90 chaperone/DNA topoisomerase II/histidine kinase"/>
    <property type="match status" value="1"/>
</dbReference>
<dbReference type="Pfam" id="PF23539">
    <property type="entry name" value="DUF7134"/>
    <property type="match status" value="1"/>
</dbReference>
<dbReference type="InterPro" id="IPR050482">
    <property type="entry name" value="Sensor_HK_TwoCompSys"/>
</dbReference>
<evidence type="ECO:0000256" key="1">
    <source>
        <dbReference type="ARBA" id="ARBA00000085"/>
    </source>
</evidence>
<feature type="domain" description="Histidine kinase/HSP90-like ATPase" evidence="10">
    <location>
        <begin position="316"/>
        <end position="404"/>
    </location>
</feature>
<evidence type="ECO:0000259" key="11">
    <source>
        <dbReference type="Pfam" id="PF07730"/>
    </source>
</evidence>
<dbReference type="Proteomes" id="UP000183642">
    <property type="component" value="Unassembled WGS sequence"/>
</dbReference>
<comment type="catalytic activity">
    <reaction evidence="1">
        <text>ATP + protein L-histidine = ADP + protein N-phospho-L-histidine.</text>
        <dbReference type="EC" id="2.7.13.3"/>
    </reaction>
</comment>
<evidence type="ECO:0000256" key="2">
    <source>
        <dbReference type="ARBA" id="ARBA00012438"/>
    </source>
</evidence>
<reference evidence="14" key="1">
    <citation type="submission" date="2016-10" db="EMBL/GenBank/DDBJ databases">
        <authorList>
            <person name="Varghese N."/>
            <person name="Submissions S."/>
        </authorList>
    </citation>
    <scope>NUCLEOTIDE SEQUENCE [LARGE SCALE GENOMIC DNA]</scope>
    <source>
        <strain evidence="14">DSM 43161</strain>
    </source>
</reference>
<keyword evidence="8" id="KW-0902">Two-component regulatory system</keyword>
<feature type="transmembrane region" description="Helical" evidence="9">
    <location>
        <begin position="148"/>
        <end position="167"/>
    </location>
</feature>
<keyword evidence="3" id="KW-0597">Phosphoprotein</keyword>
<feature type="domain" description="Signal transduction histidine kinase subgroup 3 dimerisation and phosphoacceptor" evidence="11">
    <location>
        <begin position="205"/>
        <end position="270"/>
    </location>
</feature>
<evidence type="ECO:0000256" key="3">
    <source>
        <dbReference type="ARBA" id="ARBA00022553"/>
    </source>
</evidence>
<evidence type="ECO:0000256" key="4">
    <source>
        <dbReference type="ARBA" id="ARBA00022679"/>
    </source>
</evidence>
<evidence type="ECO:0000259" key="10">
    <source>
        <dbReference type="Pfam" id="PF02518"/>
    </source>
</evidence>
<keyword evidence="9" id="KW-1133">Transmembrane helix</keyword>
<evidence type="ECO:0000259" key="12">
    <source>
        <dbReference type="Pfam" id="PF23539"/>
    </source>
</evidence>
<keyword evidence="9" id="KW-0472">Membrane</keyword>
<dbReference type="InterPro" id="IPR055558">
    <property type="entry name" value="DUF7134"/>
</dbReference>
<feature type="domain" description="DUF7134" evidence="12">
    <location>
        <begin position="13"/>
        <end position="177"/>
    </location>
</feature>
<dbReference type="GO" id="GO:0016020">
    <property type="term" value="C:membrane"/>
    <property type="evidence" value="ECO:0007669"/>
    <property type="project" value="InterPro"/>
</dbReference>
<evidence type="ECO:0000313" key="13">
    <source>
        <dbReference type="EMBL" id="SFO60389.1"/>
    </source>
</evidence>
<dbReference type="Pfam" id="PF02518">
    <property type="entry name" value="HATPase_c"/>
    <property type="match status" value="1"/>
</dbReference>
<feature type="transmembrane region" description="Helical" evidence="9">
    <location>
        <begin position="94"/>
        <end position="111"/>
    </location>
</feature>
<organism evidence="13 14">
    <name type="scientific">Geodermatophilus obscurus</name>
    <dbReference type="NCBI Taxonomy" id="1861"/>
    <lineage>
        <taxon>Bacteria</taxon>
        <taxon>Bacillati</taxon>
        <taxon>Actinomycetota</taxon>
        <taxon>Actinomycetes</taxon>
        <taxon>Geodermatophilales</taxon>
        <taxon>Geodermatophilaceae</taxon>
        <taxon>Geodermatophilus</taxon>
    </lineage>
</organism>
<proteinExistence type="predicted"/>
<keyword evidence="5" id="KW-0547">Nucleotide-binding</keyword>
<evidence type="ECO:0000256" key="7">
    <source>
        <dbReference type="ARBA" id="ARBA00022840"/>
    </source>
</evidence>
<feature type="transmembrane region" description="Helical" evidence="9">
    <location>
        <begin position="123"/>
        <end position="142"/>
    </location>
</feature>
<dbReference type="GO" id="GO:0046983">
    <property type="term" value="F:protein dimerization activity"/>
    <property type="evidence" value="ECO:0007669"/>
    <property type="project" value="InterPro"/>
</dbReference>
<dbReference type="GO" id="GO:0000155">
    <property type="term" value="F:phosphorelay sensor kinase activity"/>
    <property type="evidence" value="ECO:0007669"/>
    <property type="project" value="InterPro"/>
</dbReference>
<dbReference type="CDD" id="cd16917">
    <property type="entry name" value="HATPase_UhpB-NarQ-NarX-like"/>
    <property type="match status" value="1"/>
</dbReference>
<accession>A0A1I5IJ65</accession>
<evidence type="ECO:0000256" key="9">
    <source>
        <dbReference type="SAM" id="Phobius"/>
    </source>
</evidence>
<evidence type="ECO:0000256" key="6">
    <source>
        <dbReference type="ARBA" id="ARBA00022777"/>
    </source>
</evidence>
<sequence length="409" mass="44348">MRRWARRARAAGEARPLLADAAAAAVLAVLGVLAVRVGIDTAPAGYRPPPAGVWIGLTLALVLPLALRRRWPLAVLVVVTVVFFPYRIVDVPDLTVSVVVWWLALYSAGAYGQGRWRNRVRGFNVVAALGFLAYRLVVVAGTPVEGPLLLRAVFLVLFNAAFVIAAWRFGDLVAERRAHERALVERATQLEREREEEARRAVFDERVRIARELHDVVAHHVSVMGVQAGAARRVMTRQPARAAEALASIEETSRQAVVDLQRMLGFLRREGEPDALAPQPRLAQLDALVTEVGETGVAVEVSVAGQPRELPPSIEVSAYRIVQEALTNVVKHSTAAQVQVCLTYEPRVFTVEVTDNGNGTLDGAAAPGGHGLIGMRERVALHHGQFHAGLLLAGGFRVRAAFPDDGRAP</sequence>